<dbReference type="PANTHER" id="PTHR30097">
    <property type="entry name" value="CATION EFFLUX SYSTEM PROTEIN CUSB"/>
    <property type="match status" value="1"/>
</dbReference>
<dbReference type="SUPFAM" id="SSF111369">
    <property type="entry name" value="HlyD-like secretion proteins"/>
    <property type="match status" value="1"/>
</dbReference>
<reference evidence="3" key="1">
    <citation type="journal article" date="2014" name="Int. J. Syst. Evol. Microbiol.">
        <title>Complete genome sequence of Corynebacterium casei LMG S-19264T (=DSM 44701T), isolated from a smear-ripened cheese.</title>
        <authorList>
            <consortium name="US DOE Joint Genome Institute (JGI-PGF)"/>
            <person name="Walter F."/>
            <person name="Albersmeier A."/>
            <person name="Kalinowski J."/>
            <person name="Ruckert C."/>
        </authorList>
    </citation>
    <scope>NUCLEOTIDE SEQUENCE</scope>
    <source>
        <strain evidence="3">KCTC 12710</strain>
    </source>
</reference>
<proteinExistence type="inferred from homology"/>
<evidence type="ECO:0000313" key="4">
    <source>
        <dbReference type="Proteomes" id="UP000636004"/>
    </source>
</evidence>
<dbReference type="Gene3D" id="1.10.287.470">
    <property type="entry name" value="Helix hairpin bin"/>
    <property type="match status" value="1"/>
</dbReference>
<organism evidence="3 4">
    <name type="scientific">Algibacter mikhailovii</name>
    <dbReference type="NCBI Taxonomy" id="425498"/>
    <lineage>
        <taxon>Bacteria</taxon>
        <taxon>Pseudomonadati</taxon>
        <taxon>Bacteroidota</taxon>
        <taxon>Flavobacteriia</taxon>
        <taxon>Flavobacteriales</taxon>
        <taxon>Flavobacteriaceae</taxon>
        <taxon>Algibacter</taxon>
    </lineage>
</organism>
<dbReference type="Gene3D" id="2.40.50.100">
    <property type="match status" value="1"/>
</dbReference>
<protein>
    <submittedName>
        <fullName evidence="3">Hemolysin D</fullName>
    </submittedName>
</protein>
<dbReference type="PROSITE" id="PS51257">
    <property type="entry name" value="PROKAR_LIPOPROTEIN"/>
    <property type="match status" value="1"/>
</dbReference>
<keyword evidence="4" id="KW-1185">Reference proteome</keyword>
<name>A0A918VBR2_9FLAO</name>
<dbReference type="GO" id="GO:0022857">
    <property type="term" value="F:transmembrane transporter activity"/>
    <property type="evidence" value="ECO:0007669"/>
    <property type="project" value="InterPro"/>
</dbReference>
<dbReference type="Gene3D" id="2.40.420.20">
    <property type="match status" value="1"/>
</dbReference>
<evidence type="ECO:0000256" key="2">
    <source>
        <dbReference type="ARBA" id="ARBA00022448"/>
    </source>
</evidence>
<dbReference type="GO" id="GO:0015679">
    <property type="term" value="P:plasma membrane copper ion transport"/>
    <property type="evidence" value="ECO:0007669"/>
    <property type="project" value="TreeGrafter"/>
</dbReference>
<dbReference type="GO" id="GO:0060003">
    <property type="term" value="P:copper ion export"/>
    <property type="evidence" value="ECO:0007669"/>
    <property type="project" value="TreeGrafter"/>
</dbReference>
<dbReference type="AlphaFoldDB" id="A0A918VBR2"/>
<dbReference type="PANTHER" id="PTHR30097:SF4">
    <property type="entry name" value="SLR6042 PROTEIN"/>
    <property type="match status" value="1"/>
</dbReference>
<dbReference type="Gene3D" id="2.40.30.170">
    <property type="match status" value="1"/>
</dbReference>
<comment type="similarity">
    <text evidence="1">Belongs to the membrane fusion protein (MFP) (TC 8.A.1) family.</text>
</comment>
<dbReference type="Proteomes" id="UP000636004">
    <property type="component" value="Unassembled WGS sequence"/>
</dbReference>
<dbReference type="InterPro" id="IPR051909">
    <property type="entry name" value="MFP_Cation_Efflux"/>
</dbReference>
<dbReference type="NCBIfam" id="TIGR01730">
    <property type="entry name" value="RND_mfp"/>
    <property type="match status" value="1"/>
</dbReference>
<evidence type="ECO:0000256" key="1">
    <source>
        <dbReference type="ARBA" id="ARBA00009477"/>
    </source>
</evidence>
<reference evidence="3" key="2">
    <citation type="submission" date="2020-09" db="EMBL/GenBank/DDBJ databases">
        <authorList>
            <person name="Sun Q."/>
            <person name="Kim S."/>
        </authorList>
    </citation>
    <scope>NUCLEOTIDE SEQUENCE</scope>
    <source>
        <strain evidence="3">KCTC 12710</strain>
    </source>
</reference>
<dbReference type="GO" id="GO:0016020">
    <property type="term" value="C:membrane"/>
    <property type="evidence" value="ECO:0007669"/>
    <property type="project" value="InterPro"/>
</dbReference>
<dbReference type="EMBL" id="BMWZ01000005">
    <property type="protein sequence ID" value="GGZ84943.1"/>
    <property type="molecule type" value="Genomic_DNA"/>
</dbReference>
<comment type="caution">
    <text evidence="3">The sequence shown here is derived from an EMBL/GenBank/DDBJ whole genome shotgun (WGS) entry which is preliminary data.</text>
</comment>
<dbReference type="RefSeq" id="WP_189361034.1">
    <property type="nucleotide sequence ID" value="NZ_BMWZ01000005.1"/>
</dbReference>
<evidence type="ECO:0000313" key="3">
    <source>
        <dbReference type="EMBL" id="GGZ84943.1"/>
    </source>
</evidence>
<dbReference type="GO" id="GO:0030313">
    <property type="term" value="C:cell envelope"/>
    <property type="evidence" value="ECO:0007669"/>
    <property type="project" value="TreeGrafter"/>
</dbReference>
<keyword evidence="2" id="KW-0813">Transport</keyword>
<sequence>MKYLYILLYLCAFIACKKSNKVINTTTIQDSNTTEIIVSASQFTSQNMQLGELDTYTFNSTISATGTIDVPPKNKAIISSFMGGYITKSPLLVGNQVKKGQSLVTLENPDFIELQKQYLEVFEQLNYLEAEYLRQKQLFSENITSKKNYLKAESMYKSNLAHYHGLEKKLGMLNINPELVKQGKISSTIQLYSPITGDVSKVNVSGGMYVSPADVILEIVDTSHIHLELSVFEKDIMNVKKGQNIIFNIPESSGENYEAEVYLVGTTIDKTSRIVEVHGHIPDESTNHFIVGMFIQAQIVIDSAESQVLPKEAILIDGNKSVVLALKEKKNKTYAFEKVSVDIGNQTEHYAEISNANVLEGKQILTKGGFMLIH</sequence>
<dbReference type="InterPro" id="IPR006143">
    <property type="entry name" value="RND_pump_MFP"/>
</dbReference>
<gene>
    <name evidence="3" type="ORF">GCM10007028_23790</name>
</gene>
<accession>A0A918VBR2</accession>